<name>A0A326U0H3_THEHA</name>
<reference evidence="1 2" key="1">
    <citation type="submission" date="2018-06" db="EMBL/GenBank/DDBJ databases">
        <title>Genomic Encyclopedia of Archaeal and Bacterial Type Strains, Phase II (KMG-II): from individual species to whole genera.</title>
        <authorList>
            <person name="Goeker M."/>
        </authorList>
    </citation>
    <scope>NUCLEOTIDE SEQUENCE [LARGE SCALE GENOMIC DNA]</scope>
    <source>
        <strain evidence="1 2">ATCC BAA-1881</strain>
    </source>
</reference>
<accession>A0A326U0H3</accession>
<dbReference type="AlphaFoldDB" id="A0A326U0H3"/>
<comment type="caution">
    <text evidence="1">The sequence shown here is derived from an EMBL/GenBank/DDBJ whole genome shotgun (WGS) entry which is preliminary data.</text>
</comment>
<dbReference type="Proteomes" id="UP000248806">
    <property type="component" value="Unassembled WGS sequence"/>
</dbReference>
<gene>
    <name evidence="1" type="ORF">EI42_05251</name>
</gene>
<organism evidence="1 2">
    <name type="scientific">Thermosporothrix hazakensis</name>
    <dbReference type="NCBI Taxonomy" id="644383"/>
    <lineage>
        <taxon>Bacteria</taxon>
        <taxon>Bacillati</taxon>
        <taxon>Chloroflexota</taxon>
        <taxon>Ktedonobacteria</taxon>
        <taxon>Ktedonobacterales</taxon>
        <taxon>Thermosporotrichaceae</taxon>
        <taxon>Thermosporothrix</taxon>
    </lineage>
</organism>
<keyword evidence="2" id="KW-1185">Reference proteome</keyword>
<proteinExistence type="predicted"/>
<dbReference type="EMBL" id="QKUF01000029">
    <property type="protein sequence ID" value="PZW22906.1"/>
    <property type="molecule type" value="Genomic_DNA"/>
</dbReference>
<protein>
    <submittedName>
        <fullName evidence="1">Uncharacterized protein</fullName>
    </submittedName>
</protein>
<evidence type="ECO:0000313" key="1">
    <source>
        <dbReference type="EMBL" id="PZW22906.1"/>
    </source>
</evidence>
<evidence type="ECO:0000313" key="2">
    <source>
        <dbReference type="Proteomes" id="UP000248806"/>
    </source>
</evidence>
<sequence length="71" mass="8392">MFHVKHCQLRKRDSGHRELAEMFHVKQAYSSQARGDQNNRVHMRLMWIRSVFSRFACIPGLPLPHAPQCFT</sequence>